<dbReference type="Pfam" id="PF06791">
    <property type="entry name" value="TMP_2"/>
    <property type="match status" value="1"/>
</dbReference>
<evidence type="ECO:0000313" key="4">
    <source>
        <dbReference type="Proteomes" id="UP000003039"/>
    </source>
</evidence>
<feature type="domain" description="Bacteriophage tail tape measure N-terminal" evidence="2">
    <location>
        <begin position="102"/>
        <end position="304"/>
    </location>
</feature>
<accession>B7WXV8</accession>
<dbReference type="Proteomes" id="UP000003039">
    <property type="component" value="Unassembled WGS sequence"/>
</dbReference>
<sequence length="1048" mass="108280">MANSSDMNVALRFQADVSQARAELKALRADAEAVAQGAQKINAAPIDKLSDSAKQAGTATKGMGTAAKSAGADTKGLADASNAATTAAQAQAKAVNSAAKANQAAGISAKQLAAANRMLPAQMTDITVGLATGQNPITVALQQGGQLKDMYGGIAPAAKAVSGAVMGMVNPYTVAAAAVVGLGAAWYAAAKETEGYTKAIVLTGNAAGTTVSQLSSVTRAVGEMTGSYGLANDAVTGLAATGRVTSSVIALAAQSTVSMARATGAAVDDMVQQFAELGKAPVEASKKLNEQYNYLTLTIYQQIKALEEQGRKEEAAALAQRTYAVAMAQRANEVQQSLNALGRSFQWVGDKASGMWQAIKDSVRTAPLAAQLAEAQKEYRFLAEKSTQGAKIASFFGIEGYDSTRDDRLKALKKVTDLQQQIRAEDERAAAQQKRAQDVAAGIAATDSWDRRAKSLRNWKEQLADVTKEIRAEGQRLGKSDKDIQEQIDRETEKLTPKTPKGAGPKVNPVDTAFQTQLQTLQQARAQAEQGLANAQDNVGSSTDQATAKLEAWLAVNKNALKLDDARIAKLRELAADTDRLHKATKDLQDTKARNERITQGLAAVDESISQAQGRTAEAAVTRIEERFRKLRDDVGKTGNLSGLAKVDQLVGIESARAQLETLQQQADRIFSDQSRTEQSLANQVTAGLTGELEAKRQILDINTSTAAQIEALLPKMRELAEITGNPAAIDRVKDLEVRIQGLRTKANEVSQAFSNAFGNSLSNSLKSLADGTASLGEAVRGLLSNLATGMGEWAAQQLAMRAQEGVMGLINGASKTAAGAGAAATVASTATTAAAGVGAVVDTAGAAADAAATAASTAATVADTAATAAATAATTAMATAASAAALALQAVAASSASSGATSALGALGAGFSSGGWTGPGTKFQPAGIVHADEFVHRQEVVRQPGALAFLTRFNQIGMAALKGWHGYADGGLVVGAGASLGIPSAGNFKPATPAMGGSTTLDNQQNFYLVDDPERIASMMGSKQGEKALTVMISRNPGKFRQILGVS</sequence>
<dbReference type="EMBL" id="AAUJ02000001">
    <property type="protein sequence ID" value="EED67960.1"/>
    <property type="molecule type" value="Genomic_DNA"/>
</dbReference>
<dbReference type="AlphaFoldDB" id="B7WXV8"/>
<evidence type="ECO:0000256" key="1">
    <source>
        <dbReference type="SAM" id="Coils"/>
    </source>
</evidence>
<gene>
    <name evidence="3" type="ORF">CtesDRAFT_PD2906</name>
</gene>
<evidence type="ECO:0000313" key="3">
    <source>
        <dbReference type="EMBL" id="EED67960.1"/>
    </source>
</evidence>
<name>B7WXV8_COMTK</name>
<keyword evidence="1" id="KW-0175">Coiled coil</keyword>
<evidence type="ECO:0000259" key="2">
    <source>
        <dbReference type="Pfam" id="PF06791"/>
    </source>
</evidence>
<dbReference type="RefSeq" id="WP_003056016.1">
    <property type="nucleotide sequence ID" value="NZ_AAUJ02000001.1"/>
</dbReference>
<organism evidence="3 4">
    <name type="scientific">Comamonas testosteroni (strain DSM 14576 / KF-1)</name>
    <name type="common">Pseudomonas testosteroni</name>
    <dbReference type="NCBI Taxonomy" id="399795"/>
    <lineage>
        <taxon>Bacteria</taxon>
        <taxon>Pseudomonadati</taxon>
        <taxon>Pseudomonadota</taxon>
        <taxon>Betaproteobacteria</taxon>
        <taxon>Burkholderiales</taxon>
        <taxon>Comamonadaceae</taxon>
        <taxon>Comamonas</taxon>
    </lineage>
</organism>
<dbReference type="InterPro" id="IPR009628">
    <property type="entry name" value="Phage_tape_measure_N"/>
</dbReference>
<protein>
    <submittedName>
        <fullName evidence="3">Prophage tail length tape measure</fullName>
    </submittedName>
</protein>
<feature type="coiled-coil region" evidence="1">
    <location>
        <begin position="415"/>
        <end position="476"/>
    </location>
</feature>
<dbReference type="OrthoDB" id="363355at2"/>
<dbReference type="eggNOG" id="COG5185">
    <property type="taxonomic scope" value="Bacteria"/>
</dbReference>
<comment type="caution">
    <text evidence="3">The sequence shown here is derived from an EMBL/GenBank/DDBJ whole genome shotgun (WGS) entry which is preliminary data.</text>
</comment>
<dbReference type="eggNOG" id="COG1196">
    <property type="taxonomic scope" value="Bacteria"/>
</dbReference>
<proteinExistence type="predicted"/>
<reference evidence="3 4" key="1">
    <citation type="journal article" date="2004" name="Appl. Environ. Microbiol.">
        <title>Mineralization of individual congeners of linear alkylbenzenesulfonate by defined pairs of heterotrophic bacteria.</title>
        <authorList>
            <person name="Schleheck D."/>
            <person name="Knepper T.P."/>
            <person name="Fischer K."/>
            <person name="Cook A.M."/>
        </authorList>
    </citation>
    <scope>NUCLEOTIDE SEQUENCE [LARGE SCALE GENOMIC DNA]</scope>
    <source>
        <strain evidence="4">DSM 14576 / KF-1</strain>
    </source>
</reference>